<reference evidence="1" key="1">
    <citation type="submission" date="2020-06" db="EMBL/GenBank/DDBJ databases">
        <title>Draft genome of Bugula neritina, a colonial animal packing powerful symbionts and potential medicines.</title>
        <authorList>
            <person name="Rayko M."/>
        </authorList>
    </citation>
    <scope>NUCLEOTIDE SEQUENCE [LARGE SCALE GENOMIC DNA]</scope>
    <source>
        <strain evidence="1">Kwan_BN1</strain>
    </source>
</reference>
<evidence type="ECO:0000313" key="2">
    <source>
        <dbReference type="Proteomes" id="UP000593567"/>
    </source>
</evidence>
<protein>
    <submittedName>
        <fullName evidence="1">Uncharacterized protein</fullName>
    </submittedName>
</protein>
<name>A0A7J7JI10_BUGNE</name>
<proteinExistence type="predicted"/>
<evidence type="ECO:0000313" key="1">
    <source>
        <dbReference type="EMBL" id="KAF6025707.1"/>
    </source>
</evidence>
<dbReference type="Proteomes" id="UP000593567">
    <property type="component" value="Unassembled WGS sequence"/>
</dbReference>
<dbReference type="AlphaFoldDB" id="A0A7J7JI10"/>
<keyword evidence="2" id="KW-1185">Reference proteome</keyword>
<accession>A0A7J7JI10</accession>
<organism evidence="1 2">
    <name type="scientific">Bugula neritina</name>
    <name type="common">Brown bryozoan</name>
    <name type="synonym">Sertularia neritina</name>
    <dbReference type="NCBI Taxonomy" id="10212"/>
    <lineage>
        <taxon>Eukaryota</taxon>
        <taxon>Metazoa</taxon>
        <taxon>Spiralia</taxon>
        <taxon>Lophotrochozoa</taxon>
        <taxon>Bryozoa</taxon>
        <taxon>Gymnolaemata</taxon>
        <taxon>Cheilostomatida</taxon>
        <taxon>Flustrina</taxon>
        <taxon>Buguloidea</taxon>
        <taxon>Bugulidae</taxon>
        <taxon>Bugula</taxon>
    </lineage>
</organism>
<gene>
    <name evidence="1" type="ORF">EB796_015958</name>
</gene>
<dbReference type="EMBL" id="VXIV02002437">
    <property type="protein sequence ID" value="KAF6025707.1"/>
    <property type="molecule type" value="Genomic_DNA"/>
</dbReference>
<comment type="caution">
    <text evidence="1">The sequence shown here is derived from an EMBL/GenBank/DDBJ whole genome shotgun (WGS) entry which is preliminary data.</text>
</comment>
<sequence length="132" mass="15073">MYELLHRISCPSEQPILRDNKTECAAKMCLVIAAIEHRIALLIIHRSIPYKSLPTTTLLTAYNLGFYSTHLLCKRKFSSTLQKKVFLYSEYLAACLQDDGSIIMVDRHVSQSVFAVIASIWKETKEAVFSKF</sequence>